<dbReference type="PANTHER" id="PTHR10609:SF14">
    <property type="entry name" value="BIOTINIDASE"/>
    <property type="match status" value="1"/>
</dbReference>
<evidence type="ECO:0000256" key="1">
    <source>
        <dbReference type="ARBA" id="ARBA00008225"/>
    </source>
</evidence>
<dbReference type="PANTHER" id="PTHR10609">
    <property type="entry name" value="BIOTINIDASE-RELATED"/>
    <property type="match status" value="1"/>
</dbReference>
<protein>
    <submittedName>
        <fullName evidence="3">Biotinidase</fullName>
    </submittedName>
</protein>
<evidence type="ECO:0000313" key="4">
    <source>
        <dbReference type="Proteomes" id="UP000735302"/>
    </source>
</evidence>
<comment type="caution">
    <text evidence="3">The sequence shown here is derived from an EMBL/GenBank/DDBJ whole genome shotgun (WGS) entry which is preliminary data.</text>
</comment>
<feature type="domain" description="CN hydrolase" evidence="2">
    <location>
        <begin position="1"/>
        <end position="91"/>
    </location>
</feature>
<evidence type="ECO:0000313" key="3">
    <source>
        <dbReference type="EMBL" id="GFN97997.1"/>
    </source>
</evidence>
<dbReference type="InterPro" id="IPR003010">
    <property type="entry name" value="C-N_Hydrolase"/>
</dbReference>
<dbReference type="Gene3D" id="3.60.110.10">
    <property type="entry name" value="Carbon-nitrogen hydrolase"/>
    <property type="match status" value="1"/>
</dbReference>
<accession>A0AAV3ZT28</accession>
<organism evidence="3 4">
    <name type="scientific">Plakobranchus ocellatus</name>
    <dbReference type="NCBI Taxonomy" id="259542"/>
    <lineage>
        <taxon>Eukaryota</taxon>
        <taxon>Metazoa</taxon>
        <taxon>Spiralia</taxon>
        <taxon>Lophotrochozoa</taxon>
        <taxon>Mollusca</taxon>
        <taxon>Gastropoda</taxon>
        <taxon>Heterobranchia</taxon>
        <taxon>Euthyneura</taxon>
        <taxon>Panpulmonata</taxon>
        <taxon>Sacoglossa</taxon>
        <taxon>Placobranchoidea</taxon>
        <taxon>Plakobranchidae</taxon>
        <taxon>Plakobranchus</taxon>
    </lineage>
</organism>
<keyword evidence="4" id="KW-1185">Reference proteome</keyword>
<dbReference type="EMBL" id="BLXT01002831">
    <property type="protein sequence ID" value="GFN97997.1"/>
    <property type="molecule type" value="Genomic_DNA"/>
</dbReference>
<dbReference type="Proteomes" id="UP000735302">
    <property type="component" value="Unassembled WGS sequence"/>
</dbReference>
<sequence>MALENRLYLVANIGDKQPCDPDTDPKCPEDKRYQYNTNVAYGPDGTFLAKYHKYNLYYEHQFNTPAPSHVYFDTPFGKNEPLLNLQHTSIQ</sequence>
<dbReference type="InterPro" id="IPR040154">
    <property type="entry name" value="Biotinidase/VNN"/>
</dbReference>
<gene>
    <name evidence="3" type="ORF">PoB_002450300</name>
</gene>
<evidence type="ECO:0000259" key="2">
    <source>
        <dbReference type="PROSITE" id="PS50263"/>
    </source>
</evidence>
<name>A0AAV3ZT28_9GAST</name>
<proteinExistence type="inferred from homology"/>
<reference evidence="3 4" key="1">
    <citation type="journal article" date="2021" name="Elife">
        <title>Chloroplast acquisition without the gene transfer in kleptoplastic sea slugs, Plakobranchus ocellatus.</title>
        <authorList>
            <person name="Maeda T."/>
            <person name="Takahashi S."/>
            <person name="Yoshida T."/>
            <person name="Shimamura S."/>
            <person name="Takaki Y."/>
            <person name="Nagai Y."/>
            <person name="Toyoda A."/>
            <person name="Suzuki Y."/>
            <person name="Arimoto A."/>
            <person name="Ishii H."/>
            <person name="Satoh N."/>
            <person name="Nishiyama T."/>
            <person name="Hasebe M."/>
            <person name="Maruyama T."/>
            <person name="Minagawa J."/>
            <person name="Obokata J."/>
            <person name="Shigenobu S."/>
        </authorList>
    </citation>
    <scope>NUCLEOTIDE SEQUENCE [LARGE SCALE GENOMIC DNA]</scope>
</reference>
<dbReference type="PROSITE" id="PS50263">
    <property type="entry name" value="CN_HYDROLASE"/>
    <property type="match status" value="1"/>
</dbReference>
<dbReference type="SUPFAM" id="SSF56317">
    <property type="entry name" value="Carbon-nitrogen hydrolase"/>
    <property type="match status" value="1"/>
</dbReference>
<dbReference type="AlphaFoldDB" id="A0AAV3ZT28"/>
<dbReference type="InterPro" id="IPR036526">
    <property type="entry name" value="C-N_Hydrolase_sf"/>
</dbReference>
<comment type="similarity">
    <text evidence="1">Belongs to the carbon-nitrogen hydrolase superfamily. BTD/VNN family.</text>
</comment>